<sequence>MRDSPHWPNRSQYPRFDDEEKEVQSERLLKRKIEKRRYLSDDEGEKAQDRRLPKRRRADLHWSDESDDGGEGASRKRLGGTLDRAIRRSGLERNSHSPAKVPPIGAYAAPESSQEVAAPSTSNPLGRLKRWDPKAERPSPKVKPEDLKRRQRHFLFKASKAELEKVELHVSTLRRKVHTTNKDACWLLPHYAISRSANGSISWRTQFQDSQCTKQRVTFSYGIFAKLVEGSLTPHDKEMIIEKSWELSHRCHNWTCLNTRHFAIESHAANMRRRKCFHLFYCSCKPKCLSDLKKPNKSLSPPSPGTKALANSISAHTKQSHVQPPAPATTDCQIVPVSRQAQAVPGEP</sequence>
<dbReference type="InterPro" id="IPR044930">
    <property type="entry name" value="Homing_endonuclease_His-Me"/>
</dbReference>
<feature type="compositionally biased region" description="Polar residues" evidence="1">
    <location>
        <begin position="111"/>
        <end position="124"/>
    </location>
</feature>
<feature type="compositionally biased region" description="Basic and acidic residues" evidence="1">
    <location>
        <begin position="129"/>
        <end position="145"/>
    </location>
</feature>
<feature type="compositionally biased region" description="Polar residues" evidence="1">
    <location>
        <begin position="309"/>
        <end position="322"/>
    </location>
</feature>
<protein>
    <recommendedName>
        <fullName evidence="2">Zinc-binding loop region of homing endonuclease domain-containing protein</fullName>
    </recommendedName>
</protein>
<dbReference type="GeneID" id="54464764"/>
<feature type="region of interest" description="Disordered" evidence="1">
    <location>
        <begin position="1"/>
        <end position="145"/>
    </location>
</feature>
<dbReference type="EMBL" id="MU003710">
    <property type="protein sequence ID" value="KAF2805329.1"/>
    <property type="molecule type" value="Genomic_DNA"/>
</dbReference>
<gene>
    <name evidence="3 5" type="ORF">BDZ99DRAFT_502167</name>
</gene>
<reference evidence="5" key="3">
    <citation type="submission" date="2025-04" db="UniProtKB">
        <authorList>
            <consortium name="RefSeq"/>
        </authorList>
    </citation>
    <scope>IDENTIFICATION</scope>
    <source>
        <strain evidence="5">CBS 304.34</strain>
    </source>
</reference>
<dbReference type="AlphaFoldDB" id="A0A6A6Y9M6"/>
<evidence type="ECO:0000313" key="5">
    <source>
        <dbReference type="RefSeq" id="XP_033572293.1"/>
    </source>
</evidence>
<dbReference type="Pfam" id="PF05551">
    <property type="entry name" value="zf-His_Me_endon"/>
    <property type="match status" value="1"/>
</dbReference>
<organism evidence="3">
    <name type="scientific">Mytilinidion resinicola</name>
    <dbReference type="NCBI Taxonomy" id="574789"/>
    <lineage>
        <taxon>Eukaryota</taxon>
        <taxon>Fungi</taxon>
        <taxon>Dikarya</taxon>
        <taxon>Ascomycota</taxon>
        <taxon>Pezizomycotina</taxon>
        <taxon>Dothideomycetes</taxon>
        <taxon>Pleosporomycetidae</taxon>
        <taxon>Mytilinidiales</taxon>
        <taxon>Mytilinidiaceae</taxon>
        <taxon>Mytilinidion</taxon>
    </lineage>
</organism>
<reference evidence="5" key="2">
    <citation type="submission" date="2020-04" db="EMBL/GenBank/DDBJ databases">
        <authorList>
            <consortium name="NCBI Genome Project"/>
        </authorList>
    </citation>
    <scope>NUCLEOTIDE SEQUENCE</scope>
    <source>
        <strain evidence="5">CBS 304.34</strain>
    </source>
</reference>
<dbReference type="OrthoDB" id="5386048at2759"/>
<evidence type="ECO:0000256" key="1">
    <source>
        <dbReference type="SAM" id="MobiDB-lite"/>
    </source>
</evidence>
<evidence type="ECO:0000313" key="3">
    <source>
        <dbReference type="EMBL" id="KAF2805329.1"/>
    </source>
</evidence>
<feature type="compositionally biased region" description="Basic and acidic residues" evidence="1">
    <location>
        <begin position="36"/>
        <end position="51"/>
    </location>
</feature>
<evidence type="ECO:0000259" key="2">
    <source>
        <dbReference type="Pfam" id="PF05551"/>
    </source>
</evidence>
<feature type="compositionally biased region" description="Basic and acidic residues" evidence="1">
    <location>
        <begin position="15"/>
        <end position="28"/>
    </location>
</feature>
<keyword evidence="4" id="KW-1185">Reference proteome</keyword>
<feature type="region of interest" description="Disordered" evidence="1">
    <location>
        <begin position="295"/>
        <end position="332"/>
    </location>
</feature>
<dbReference type="RefSeq" id="XP_033572293.1">
    <property type="nucleotide sequence ID" value="XM_033723871.1"/>
</dbReference>
<evidence type="ECO:0000313" key="4">
    <source>
        <dbReference type="Proteomes" id="UP000504636"/>
    </source>
</evidence>
<accession>A0A6A6Y9M6</accession>
<name>A0A6A6Y9M6_9PEZI</name>
<proteinExistence type="predicted"/>
<dbReference type="Proteomes" id="UP000504636">
    <property type="component" value="Unplaced"/>
</dbReference>
<dbReference type="InterPro" id="IPR008704">
    <property type="entry name" value="Endonuclease_Zinc-binding_loop"/>
</dbReference>
<dbReference type="InterPro" id="IPR044925">
    <property type="entry name" value="His-Me_finger_sf"/>
</dbReference>
<dbReference type="GO" id="GO:0004519">
    <property type="term" value="F:endonuclease activity"/>
    <property type="evidence" value="ECO:0007669"/>
    <property type="project" value="InterPro"/>
</dbReference>
<dbReference type="SUPFAM" id="SSF54060">
    <property type="entry name" value="His-Me finger endonucleases"/>
    <property type="match status" value="1"/>
</dbReference>
<dbReference type="Gene3D" id="3.90.75.10">
    <property type="entry name" value="Homing Intron 3 (I-ppo) Encoded Endonuclease, Chain A"/>
    <property type="match status" value="1"/>
</dbReference>
<reference evidence="3 5" key="1">
    <citation type="journal article" date="2020" name="Stud. Mycol.">
        <title>101 Dothideomycetes genomes: a test case for predicting lifestyles and emergence of pathogens.</title>
        <authorList>
            <person name="Haridas S."/>
            <person name="Albert R."/>
            <person name="Binder M."/>
            <person name="Bloem J."/>
            <person name="Labutti K."/>
            <person name="Salamov A."/>
            <person name="Andreopoulos B."/>
            <person name="Baker S."/>
            <person name="Barry K."/>
            <person name="Bills G."/>
            <person name="Bluhm B."/>
            <person name="Cannon C."/>
            <person name="Castanera R."/>
            <person name="Culley D."/>
            <person name="Daum C."/>
            <person name="Ezra D."/>
            <person name="Gonzalez J."/>
            <person name="Henrissat B."/>
            <person name="Kuo A."/>
            <person name="Liang C."/>
            <person name="Lipzen A."/>
            <person name="Lutzoni F."/>
            <person name="Magnuson J."/>
            <person name="Mondo S."/>
            <person name="Nolan M."/>
            <person name="Ohm R."/>
            <person name="Pangilinan J."/>
            <person name="Park H.-J."/>
            <person name="Ramirez L."/>
            <person name="Alfaro M."/>
            <person name="Sun H."/>
            <person name="Tritt A."/>
            <person name="Yoshinaga Y."/>
            <person name="Zwiers L.-H."/>
            <person name="Turgeon B."/>
            <person name="Goodwin S."/>
            <person name="Spatafora J."/>
            <person name="Crous P."/>
            <person name="Grigoriev I."/>
        </authorList>
    </citation>
    <scope>NUCLEOTIDE SEQUENCE</scope>
    <source>
        <strain evidence="3 5">CBS 304.34</strain>
    </source>
</reference>
<feature type="domain" description="Zinc-binding loop region of homing endonuclease" evidence="2">
    <location>
        <begin position="242"/>
        <end position="297"/>
    </location>
</feature>
<feature type="compositionally biased region" description="Basic and acidic residues" evidence="1">
    <location>
        <begin position="84"/>
        <end position="95"/>
    </location>
</feature>